<dbReference type="Gene3D" id="3.40.190.290">
    <property type="match status" value="1"/>
</dbReference>
<accession>A0A3P8JMC6</accession>
<dbReference type="GO" id="GO:0003677">
    <property type="term" value="F:DNA binding"/>
    <property type="evidence" value="ECO:0007669"/>
    <property type="project" value="UniProtKB-KW"/>
</dbReference>
<dbReference type="GO" id="GO:0003700">
    <property type="term" value="F:DNA-binding transcription factor activity"/>
    <property type="evidence" value="ECO:0007669"/>
    <property type="project" value="InterPro"/>
</dbReference>
<dbReference type="PANTHER" id="PTHR30537">
    <property type="entry name" value="HTH-TYPE TRANSCRIPTIONAL REGULATOR"/>
    <property type="match status" value="1"/>
</dbReference>
<dbReference type="AlphaFoldDB" id="A0A3P8JMC6"/>
<dbReference type="EMBL" id="LR131271">
    <property type="protein sequence ID" value="VDR28018.1"/>
    <property type="molecule type" value="Genomic_DNA"/>
</dbReference>
<dbReference type="PROSITE" id="PS50931">
    <property type="entry name" value="HTH_LYSR"/>
    <property type="match status" value="1"/>
</dbReference>
<dbReference type="InterPro" id="IPR036390">
    <property type="entry name" value="WH_DNA-bd_sf"/>
</dbReference>
<dbReference type="SUPFAM" id="SSF46785">
    <property type="entry name" value="Winged helix' DNA-binding domain"/>
    <property type="match status" value="1"/>
</dbReference>
<dbReference type="FunFam" id="1.10.10.10:FF:000001">
    <property type="entry name" value="LysR family transcriptional regulator"/>
    <property type="match status" value="1"/>
</dbReference>
<keyword evidence="3" id="KW-0238">DNA-binding</keyword>
<evidence type="ECO:0000313" key="7">
    <source>
        <dbReference type="Proteomes" id="UP000274346"/>
    </source>
</evidence>
<dbReference type="SUPFAM" id="SSF53850">
    <property type="entry name" value="Periplasmic binding protein-like II"/>
    <property type="match status" value="1"/>
</dbReference>
<proteinExistence type="inferred from homology"/>
<dbReference type="Pfam" id="PF00126">
    <property type="entry name" value="HTH_1"/>
    <property type="match status" value="1"/>
</dbReference>
<organism evidence="6 7">
    <name type="scientific">Raoultella terrigena</name>
    <name type="common">Klebsiella terrigena</name>
    <dbReference type="NCBI Taxonomy" id="577"/>
    <lineage>
        <taxon>Bacteria</taxon>
        <taxon>Pseudomonadati</taxon>
        <taxon>Pseudomonadota</taxon>
        <taxon>Gammaproteobacteria</taxon>
        <taxon>Enterobacterales</taxon>
        <taxon>Enterobacteriaceae</taxon>
        <taxon>Klebsiella/Raoultella group</taxon>
        <taxon>Raoultella</taxon>
    </lineage>
</organism>
<dbReference type="InterPro" id="IPR000847">
    <property type="entry name" value="LysR_HTH_N"/>
</dbReference>
<evidence type="ECO:0000259" key="5">
    <source>
        <dbReference type="PROSITE" id="PS50931"/>
    </source>
</evidence>
<reference evidence="6 7" key="1">
    <citation type="submission" date="2018-12" db="EMBL/GenBank/DDBJ databases">
        <authorList>
            <consortium name="Pathogen Informatics"/>
        </authorList>
    </citation>
    <scope>NUCLEOTIDE SEQUENCE [LARGE SCALE GENOMIC DNA]</scope>
    <source>
        <strain evidence="6 7">NCTC13098</strain>
    </source>
</reference>
<dbReference type="InterPro" id="IPR058163">
    <property type="entry name" value="LysR-type_TF_proteobact-type"/>
</dbReference>
<evidence type="ECO:0000256" key="1">
    <source>
        <dbReference type="ARBA" id="ARBA00009437"/>
    </source>
</evidence>
<keyword evidence="4" id="KW-0804">Transcription</keyword>
<dbReference type="Gene3D" id="1.10.10.10">
    <property type="entry name" value="Winged helix-like DNA-binding domain superfamily/Winged helix DNA-binding domain"/>
    <property type="match status" value="1"/>
</dbReference>
<dbReference type="InterPro" id="IPR005119">
    <property type="entry name" value="LysR_subst-bd"/>
</dbReference>
<dbReference type="PANTHER" id="PTHR30537:SF5">
    <property type="entry name" value="HTH-TYPE TRANSCRIPTIONAL ACTIVATOR TTDR-RELATED"/>
    <property type="match status" value="1"/>
</dbReference>
<keyword evidence="2" id="KW-0805">Transcription regulation</keyword>
<sequence length="305" mass="33134">MSRIALTDLDAVMAIARRGTFRAAAVELGVSTTALSHAVAKFEASLGVRLFNRTSRSVALTDAGQLFIARMGPSLQGVHDALTEVRSRRETPSGVLRINAPPFAGRAILTPLVLEFLRRYPEMHVDLVTEGRLIDIVAEGFDIGVRVAHLIPNDMIALSLGQPQRYAVVASPGYLANREEPREPADLQNHPCIRVRLPDGSLYRWHLEKQGEVVHPQIDGPLTLDEASLARAAVLENVGIGFFLEQNVMDDIAAGRLVRLLSDWTPPFPGLCLYYPGRRNPSAGLAAFLALAREVAKPSSPAGRG</sequence>
<dbReference type="KEGG" id="rtg:NCTC13098_04394"/>
<dbReference type="Pfam" id="PF03466">
    <property type="entry name" value="LysR_substrate"/>
    <property type="match status" value="1"/>
</dbReference>
<feature type="domain" description="HTH lysR-type" evidence="5">
    <location>
        <begin position="4"/>
        <end position="61"/>
    </location>
</feature>
<evidence type="ECO:0000256" key="2">
    <source>
        <dbReference type="ARBA" id="ARBA00023015"/>
    </source>
</evidence>
<evidence type="ECO:0000313" key="6">
    <source>
        <dbReference type="EMBL" id="VDR28018.1"/>
    </source>
</evidence>
<evidence type="ECO:0000256" key="4">
    <source>
        <dbReference type="ARBA" id="ARBA00023163"/>
    </source>
</evidence>
<gene>
    <name evidence="6" type="primary">dmlR_22</name>
    <name evidence="6" type="ORF">NCTC13098_04394</name>
</gene>
<name>A0A3P8JMC6_RAOTE</name>
<evidence type="ECO:0000256" key="3">
    <source>
        <dbReference type="ARBA" id="ARBA00023125"/>
    </source>
</evidence>
<protein>
    <submittedName>
        <fullName evidence="6">D-malate degradation protein R</fullName>
    </submittedName>
</protein>
<dbReference type="Proteomes" id="UP000274346">
    <property type="component" value="Chromosome"/>
</dbReference>
<dbReference type="InterPro" id="IPR036388">
    <property type="entry name" value="WH-like_DNA-bd_sf"/>
</dbReference>
<comment type="similarity">
    <text evidence="1">Belongs to the LysR transcriptional regulatory family.</text>
</comment>